<gene>
    <name evidence="1" type="ORF">RS3R1_48100</name>
</gene>
<reference evidence="1" key="1">
    <citation type="journal article" date="2021" name="Sci. Rep.">
        <title>An efficient direct screening system for microorganisms that activate plant immune responses based on plant-microbe interactions using cultured plant cells.</title>
        <authorList>
            <person name="Kurokawa M."/>
            <person name="Nakano M."/>
            <person name="Kitahata N."/>
            <person name="Kuchitsu K."/>
            <person name="Furuya T."/>
        </authorList>
    </citation>
    <scope>NUCLEOTIDE SEQUENCE</scope>
    <source>
        <strain evidence="1">RS3R-1</strain>
    </source>
</reference>
<comment type="caution">
    <text evidence="1">The sequence shown here is derived from an EMBL/GenBank/DDBJ whole genome shotgun (WGS) entry which is preliminary data.</text>
</comment>
<name>A0ABQ5PQ24_9PSED</name>
<protein>
    <submittedName>
        <fullName evidence="1">Uncharacterized protein</fullName>
    </submittedName>
</protein>
<dbReference type="EMBL" id="BSCQ01000047">
    <property type="protein sequence ID" value="GLH45722.1"/>
    <property type="molecule type" value="Genomic_DNA"/>
</dbReference>
<reference evidence="1" key="2">
    <citation type="submission" date="2022-11" db="EMBL/GenBank/DDBJ databases">
        <title>Draft genome sequencing of Pseudomonas atacamensis RS3R1.</title>
        <authorList>
            <person name="Furuya T."/>
            <person name="Kaneko H."/>
        </authorList>
    </citation>
    <scope>NUCLEOTIDE SEQUENCE</scope>
    <source>
        <strain evidence="1">RS3R-1</strain>
    </source>
</reference>
<dbReference type="Proteomes" id="UP001145022">
    <property type="component" value="Unassembled WGS sequence"/>
</dbReference>
<keyword evidence="2" id="KW-1185">Reference proteome</keyword>
<reference evidence="1" key="3">
    <citation type="journal article" date="2023" name="J. Biotechnol.">
        <title>Draft Genome Sequences of Endophytic Pseudomonas Strains, Isolated from the Interior of Brassicaceae Plants.</title>
        <authorList>
            <person name="Kaneko H."/>
            <person name="Furuya T."/>
        </authorList>
    </citation>
    <scope>NUCLEOTIDE SEQUENCE</scope>
    <source>
        <strain evidence="1">RS3R-1</strain>
    </source>
</reference>
<accession>A0ABQ5PQ24</accession>
<evidence type="ECO:0000313" key="1">
    <source>
        <dbReference type="EMBL" id="GLH45722.1"/>
    </source>
</evidence>
<organism evidence="1 2">
    <name type="scientific">Pseudomonas atacamensis</name>
    <dbReference type="NCBI Taxonomy" id="2565368"/>
    <lineage>
        <taxon>Bacteria</taxon>
        <taxon>Pseudomonadati</taxon>
        <taxon>Pseudomonadota</taxon>
        <taxon>Gammaproteobacteria</taxon>
        <taxon>Pseudomonadales</taxon>
        <taxon>Pseudomonadaceae</taxon>
        <taxon>Pseudomonas</taxon>
    </lineage>
</organism>
<sequence>MTQLNETVKGLGFCETFEGLFASRLAPTLIEATTKFMVTTETCGSELAREGVIAKA</sequence>
<evidence type="ECO:0000313" key="2">
    <source>
        <dbReference type="Proteomes" id="UP001145022"/>
    </source>
</evidence>
<proteinExistence type="predicted"/>